<sequence>MVHPVLETVTNDIIERSRVSRAAYLARIDAAVETGPHRAHLECGNLVHAFAANSASEKADLSANVKANIGIISSYNDMLSA</sequence>
<protein>
    <recommendedName>
        <fullName evidence="2">Phosphogluconate dehydratase</fullName>
    </recommendedName>
</protein>
<dbReference type="AlphaFoldDB" id="A0A0F9RX68"/>
<organism evidence="1">
    <name type="scientific">marine sediment metagenome</name>
    <dbReference type="NCBI Taxonomy" id="412755"/>
    <lineage>
        <taxon>unclassified sequences</taxon>
        <taxon>metagenomes</taxon>
        <taxon>ecological metagenomes</taxon>
    </lineage>
</organism>
<reference evidence="1" key="1">
    <citation type="journal article" date="2015" name="Nature">
        <title>Complex archaea that bridge the gap between prokaryotes and eukaryotes.</title>
        <authorList>
            <person name="Spang A."/>
            <person name="Saw J.H."/>
            <person name="Jorgensen S.L."/>
            <person name="Zaremba-Niedzwiedzka K."/>
            <person name="Martijn J."/>
            <person name="Lind A.E."/>
            <person name="van Eijk R."/>
            <person name="Schleper C."/>
            <person name="Guy L."/>
            <person name="Ettema T.J."/>
        </authorList>
    </citation>
    <scope>NUCLEOTIDE SEQUENCE</scope>
</reference>
<evidence type="ECO:0000313" key="1">
    <source>
        <dbReference type="EMBL" id="KKN59424.1"/>
    </source>
</evidence>
<gene>
    <name evidence="1" type="ORF">LCGC14_0542010</name>
</gene>
<comment type="caution">
    <text evidence="1">The sequence shown here is derived from an EMBL/GenBank/DDBJ whole genome shotgun (WGS) entry which is preliminary data.</text>
</comment>
<accession>A0A0F9RX68</accession>
<dbReference type="InterPro" id="IPR037237">
    <property type="entry name" value="IlvD/EDD_N"/>
</dbReference>
<name>A0A0F9RX68_9ZZZZ</name>
<proteinExistence type="predicted"/>
<dbReference type="SUPFAM" id="SSF143975">
    <property type="entry name" value="IlvD/EDD N-terminal domain-like"/>
    <property type="match status" value="1"/>
</dbReference>
<dbReference type="EMBL" id="LAZR01000726">
    <property type="protein sequence ID" value="KKN59424.1"/>
    <property type="molecule type" value="Genomic_DNA"/>
</dbReference>
<evidence type="ECO:0008006" key="2">
    <source>
        <dbReference type="Google" id="ProtNLM"/>
    </source>
</evidence>
<feature type="non-terminal residue" evidence="1">
    <location>
        <position position="81"/>
    </location>
</feature>